<evidence type="ECO:0000259" key="5">
    <source>
        <dbReference type="PROSITE" id="PS50600"/>
    </source>
</evidence>
<sequence>MLPLYEKHKKLHAAEVKNVLTSFGQIMQSIFCKRVARILVEANSIAATSKAQVSESVTFDVPTSNAARACDTRAPPQTSPIVHMGATAQEAEIEMEAAGCPDTNQNGHDQDIFLDKMQCCDKVGKEDAEFVQDKGDQEEVVAPEYVAGDAKVPCVTDEAWRVILSQGTVAALDSLALEFDDGPSCSLFKEGTEDFEWFNMDPETARKVMEEKKEKEINGVASPDVQQPLSAGPTLDNSPVLARQSSGSKLPVQYEAPSPCFDTDPKLQKSCETRPPIYDASPIAFTAPVVSSVQQDRFEAELHEPGEKIVEANSGSSAHVKKAVKKRTAQPPDGVPKMKRIKIDRKDDALYQQYVMSRYKIPRAKKDLVIPDFIEIEGFHTSLQNFHASLKPRADLDSEVMTLYLKTFNLEQLYNKKKPKKFAFSVFMGSQLAMDPDLFDHKNCEREFRKACENNHISKSDLNKHWAVVVVNLLHKQFNVFDSVKNATDVNLLHKATNNVIANIKKVASKESSFHFDLDLFEKVTPDHPKQLTHYNCGFYAILFL</sequence>
<name>A0A3B6NL17_WHEAT</name>
<evidence type="ECO:0000313" key="6">
    <source>
        <dbReference type="EnsemblPlants" id="TraesCS6A02G090200.2"/>
    </source>
</evidence>
<dbReference type="GO" id="GO:0006508">
    <property type="term" value="P:proteolysis"/>
    <property type="evidence" value="ECO:0007669"/>
    <property type="project" value="UniProtKB-KW"/>
</dbReference>
<dbReference type="GeneID" id="123130281"/>
<dbReference type="Pfam" id="PF02902">
    <property type="entry name" value="Peptidase_C48"/>
    <property type="match status" value="1"/>
</dbReference>
<dbReference type="GO" id="GO:0008234">
    <property type="term" value="F:cysteine-type peptidase activity"/>
    <property type="evidence" value="ECO:0007669"/>
    <property type="project" value="InterPro"/>
</dbReference>
<dbReference type="Gramene" id="TraesCS6A02G090200.2">
    <property type="protein sequence ID" value="TraesCS6A02G090200.2"/>
    <property type="gene ID" value="TraesCS6A02G090200"/>
</dbReference>
<comment type="similarity">
    <text evidence="1">Belongs to the peptidase C48 family.</text>
</comment>
<feature type="domain" description="Ubiquitin-like protease family profile" evidence="5">
    <location>
        <begin position="341"/>
        <end position="545"/>
    </location>
</feature>
<protein>
    <recommendedName>
        <fullName evidence="5">Ubiquitin-like protease family profile domain-containing protein</fullName>
    </recommendedName>
</protein>
<gene>
    <name evidence="6" type="primary">LOC123130281</name>
</gene>
<reference evidence="6" key="1">
    <citation type="submission" date="2018-08" db="EMBL/GenBank/DDBJ databases">
        <authorList>
            <person name="Rossello M."/>
        </authorList>
    </citation>
    <scope>NUCLEOTIDE SEQUENCE [LARGE SCALE GENOMIC DNA]</scope>
    <source>
        <strain evidence="6">cv. Chinese Spring</strain>
    </source>
</reference>
<feature type="compositionally biased region" description="Basic and acidic residues" evidence="4">
    <location>
        <begin position="263"/>
        <end position="272"/>
    </location>
</feature>
<dbReference type="OMA" id="CEREFRM"/>
<dbReference type="PROSITE" id="PS50600">
    <property type="entry name" value="ULP_PROTEASE"/>
    <property type="match status" value="1"/>
</dbReference>
<dbReference type="Gene3D" id="3.40.395.10">
    <property type="entry name" value="Adenoviral Proteinase, Chain A"/>
    <property type="match status" value="1"/>
</dbReference>
<dbReference type="KEGG" id="taes:123130281"/>
<dbReference type="AlphaFoldDB" id="A0A3B6NL17"/>
<accession>A0A3B6NL17</accession>
<evidence type="ECO:0000256" key="3">
    <source>
        <dbReference type="ARBA" id="ARBA00022801"/>
    </source>
</evidence>
<dbReference type="InterPro" id="IPR038765">
    <property type="entry name" value="Papain-like_cys_pep_sf"/>
</dbReference>
<feature type="region of interest" description="Disordered" evidence="4">
    <location>
        <begin position="223"/>
        <end position="272"/>
    </location>
</feature>
<dbReference type="SUPFAM" id="SSF54001">
    <property type="entry name" value="Cysteine proteinases"/>
    <property type="match status" value="1"/>
</dbReference>
<keyword evidence="3" id="KW-0378">Hydrolase</keyword>
<evidence type="ECO:0000256" key="4">
    <source>
        <dbReference type="SAM" id="MobiDB-lite"/>
    </source>
</evidence>
<organism evidence="6">
    <name type="scientific">Triticum aestivum</name>
    <name type="common">Wheat</name>
    <dbReference type="NCBI Taxonomy" id="4565"/>
    <lineage>
        <taxon>Eukaryota</taxon>
        <taxon>Viridiplantae</taxon>
        <taxon>Streptophyta</taxon>
        <taxon>Embryophyta</taxon>
        <taxon>Tracheophyta</taxon>
        <taxon>Spermatophyta</taxon>
        <taxon>Magnoliopsida</taxon>
        <taxon>Liliopsida</taxon>
        <taxon>Poales</taxon>
        <taxon>Poaceae</taxon>
        <taxon>BOP clade</taxon>
        <taxon>Pooideae</taxon>
        <taxon>Triticodae</taxon>
        <taxon>Triticeae</taxon>
        <taxon>Triticinae</taxon>
        <taxon>Triticum</taxon>
    </lineage>
</organism>
<evidence type="ECO:0000256" key="2">
    <source>
        <dbReference type="ARBA" id="ARBA00022670"/>
    </source>
</evidence>
<dbReference type="Proteomes" id="UP000019116">
    <property type="component" value="Chromosome 6A"/>
</dbReference>
<reference evidence="6" key="2">
    <citation type="submission" date="2018-10" db="UniProtKB">
        <authorList>
            <consortium name="EnsemblPlants"/>
        </authorList>
    </citation>
    <scope>IDENTIFICATION</scope>
</reference>
<keyword evidence="2" id="KW-0645">Protease</keyword>
<dbReference type="OrthoDB" id="721975at2759"/>
<dbReference type="RefSeq" id="XP_044406149.1">
    <property type="nucleotide sequence ID" value="XM_044550214.1"/>
</dbReference>
<dbReference type="EnsemblPlants" id="TraesCS6A02G090200.2">
    <property type="protein sequence ID" value="TraesCS6A02G090200.2"/>
    <property type="gene ID" value="TraesCS6A02G090200"/>
</dbReference>
<dbReference type="InterPro" id="IPR003653">
    <property type="entry name" value="Peptidase_C48_C"/>
</dbReference>
<proteinExistence type="inferred from homology"/>
<evidence type="ECO:0000256" key="1">
    <source>
        <dbReference type="ARBA" id="ARBA00005234"/>
    </source>
</evidence>
<dbReference type="Gramene" id="TraesCS6A03G0205200.1">
    <property type="protein sequence ID" value="TraesCS6A03G0205200.1.CDS"/>
    <property type="gene ID" value="TraesCS6A03G0205200"/>
</dbReference>
<dbReference type="STRING" id="4565.A0A3B6NL17"/>
<evidence type="ECO:0000313" key="7">
    <source>
        <dbReference type="Proteomes" id="UP000019116"/>
    </source>
</evidence>
<keyword evidence="7" id="KW-1185">Reference proteome</keyword>